<dbReference type="GO" id="GO:0008982">
    <property type="term" value="F:protein-N(PI)-phosphohistidine-sugar phosphotransferase activity"/>
    <property type="evidence" value="ECO:0007669"/>
    <property type="project" value="InterPro"/>
</dbReference>
<comment type="caution">
    <text evidence="7">The sequence shown here is derived from an EMBL/GenBank/DDBJ whole genome shotgun (WGS) entry which is preliminary data.</text>
</comment>
<evidence type="ECO:0000313" key="7">
    <source>
        <dbReference type="EMBL" id="KKK35116.1"/>
    </source>
</evidence>
<dbReference type="InterPro" id="IPR036634">
    <property type="entry name" value="PRD_sf"/>
</dbReference>
<reference evidence="7 8" key="1">
    <citation type="submission" date="2015-04" db="EMBL/GenBank/DDBJ databases">
        <title>Taxonomic description and genome sequence of Salinicoccus sediminis sp. nov., a novel hyper halotolerant bacterium isolated from marine sediment.</title>
        <authorList>
            <person name="Mathan Kumar R."/>
            <person name="Kaur G."/>
            <person name="Kumar N."/>
            <person name="Kumar A."/>
            <person name="Singh N.K."/>
            <person name="Kaur N."/>
            <person name="Mayilraj S."/>
        </authorList>
    </citation>
    <scope>NUCLEOTIDE SEQUENCE [LARGE SCALE GENOMIC DNA]</scope>
    <source>
        <strain evidence="7 8">SV-16</strain>
    </source>
</reference>
<sequence>MISSREKKIINELIYHNDTFMLIKELAGKLGVSSRTVHRELKNVRETLRKLNIELISEYKKGVKLDLAQLEIDALTKYITENADKDLSGEEKKVALIYNLMLNPEGLKKSALAVELGVGEHTVDELISQMADELRAFGLEIRKTRAIGVQLAGDPLGKQNFLASMMISELNSNSIYSVIENNFVFSSLVNNKVIGILEADNIFKVERLLMDELVVLPYTLTENAYLNLTLHIVLAIDRTEHEQNVSIKEEMKEEMKDSQEFEVSRSLTERVQDEFGIKFPEEEVYFITMHLRGSKRKSQSALGPDSIENVIIAFIDQVSRGMDYPFYAYPELKDGLLLHIEPMLHRMDSGIITVNPLVGTIKESYPILFEVIGEKFRRHFNRRELDESEIGFLTIHFGGIMHANPRIEVTTVCSSGIGTSRILANQLKTKFNNLYIRQELSISELSDTKIHEDELILSTVPLDMDGYILVSPLLDEHDEKKITEAISKIGSTTYDYRPPSAVSGLSHVDPDRVIQASELYLNRAFTESDTPLGTMDSVRNMLAEHSSLERHAALDTVRRLAERFKITGHVIGEAGFSYPHIKSPFIRSHQLIIVHNSAGITDRNYNGDAVTVNYQIILLVPEESLISDLISEISVLLGEHHEDIGSLLKEPSMLDVLFKNYIQNIYVTGRN</sequence>
<dbReference type="GO" id="GO:0006355">
    <property type="term" value="P:regulation of DNA-templated transcription"/>
    <property type="evidence" value="ECO:0007669"/>
    <property type="project" value="InterPro"/>
</dbReference>
<evidence type="ECO:0000259" key="6">
    <source>
        <dbReference type="PROSITE" id="PS51372"/>
    </source>
</evidence>
<dbReference type="Proteomes" id="UP000034287">
    <property type="component" value="Unassembled WGS sequence"/>
</dbReference>
<evidence type="ECO:0000256" key="3">
    <source>
        <dbReference type="ARBA" id="ARBA00023015"/>
    </source>
</evidence>
<dbReference type="InterPro" id="IPR050661">
    <property type="entry name" value="BglG_antiterminators"/>
</dbReference>
<dbReference type="InterPro" id="IPR036388">
    <property type="entry name" value="WH-like_DNA-bd_sf"/>
</dbReference>
<evidence type="ECO:0000256" key="1">
    <source>
        <dbReference type="ARBA" id="ARBA00022679"/>
    </source>
</evidence>
<dbReference type="CDD" id="cd05568">
    <property type="entry name" value="PTS_IIB_bgl_like"/>
    <property type="match status" value="1"/>
</dbReference>
<dbReference type="Gene3D" id="1.10.10.10">
    <property type="entry name" value="Winged helix-like DNA-binding domain superfamily/Winged helix DNA-binding domain"/>
    <property type="match status" value="1"/>
</dbReference>
<keyword evidence="8" id="KW-1185">Reference proteome</keyword>
<gene>
    <name evidence="7" type="ORF">WN59_05685</name>
</gene>
<evidence type="ECO:0000256" key="2">
    <source>
        <dbReference type="ARBA" id="ARBA00022737"/>
    </source>
</evidence>
<dbReference type="InterPro" id="IPR013011">
    <property type="entry name" value="PTS_EIIB_2"/>
</dbReference>
<dbReference type="PROSITE" id="PS51099">
    <property type="entry name" value="PTS_EIIB_TYPE_2"/>
    <property type="match status" value="1"/>
</dbReference>
<dbReference type="PANTHER" id="PTHR30185">
    <property type="entry name" value="CRYPTIC BETA-GLUCOSIDE BGL OPERON ANTITERMINATOR"/>
    <property type="match status" value="1"/>
</dbReference>
<organism evidence="7 8">
    <name type="scientific">Salinicoccus sediminis</name>
    <dbReference type="NCBI Taxonomy" id="1432562"/>
    <lineage>
        <taxon>Bacteria</taxon>
        <taxon>Bacillati</taxon>
        <taxon>Bacillota</taxon>
        <taxon>Bacilli</taxon>
        <taxon>Bacillales</taxon>
        <taxon>Staphylococcaceae</taxon>
        <taxon>Salinicoccus</taxon>
    </lineage>
</organism>
<proteinExistence type="predicted"/>
<feature type="domain" description="PRD" evidence="6">
    <location>
        <begin position="189"/>
        <end position="301"/>
    </location>
</feature>
<dbReference type="Gene3D" id="3.40.50.2300">
    <property type="match status" value="1"/>
</dbReference>
<dbReference type="PANTHER" id="PTHR30185:SF18">
    <property type="entry name" value="TRANSCRIPTIONAL REGULATOR MTLR"/>
    <property type="match status" value="1"/>
</dbReference>
<dbReference type="STRING" id="1432562.WN59_05685"/>
<dbReference type="Pfam" id="PF08279">
    <property type="entry name" value="HTH_11"/>
    <property type="match status" value="1"/>
</dbReference>
<keyword evidence="1" id="KW-0808">Transferase</keyword>
<keyword evidence="2" id="KW-0677">Repeat</keyword>
<dbReference type="RefSeq" id="WP_046513976.1">
    <property type="nucleotide sequence ID" value="NZ_LAYZ01000002.1"/>
</dbReference>
<keyword evidence="4" id="KW-0804">Transcription</keyword>
<dbReference type="AlphaFoldDB" id="A0A0M2SN61"/>
<dbReference type="InterPro" id="IPR016152">
    <property type="entry name" value="PTrfase/Anion_transptr"/>
</dbReference>
<protein>
    <submittedName>
        <fullName evidence="7">Uncharacterized protein</fullName>
    </submittedName>
</protein>
<evidence type="ECO:0000313" key="8">
    <source>
        <dbReference type="Proteomes" id="UP000034287"/>
    </source>
</evidence>
<evidence type="ECO:0000259" key="5">
    <source>
        <dbReference type="PROSITE" id="PS51099"/>
    </source>
</evidence>
<dbReference type="GO" id="GO:0009401">
    <property type="term" value="P:phosphoenolpyruvate-dependent sugar phosphotransferase system"/>
    <property type="evidence" value="ECO:0007669"/>
    <property type="project" value="InterPro"/>
</dbReference>
<keyword evidence="3" id="KW-0805">Transcription regulation</keyword>
<feature type="domain" description="PRD" evidence="6">
    <location>
        <begin position="302"/>
        <end position="407"/>
    </location>
</feature>
<name>A0A0M2SN61_9STAP</name>
<dbReference type="Pfam" id="PF00874">
    <property type="entry name" value="PRD"/>
    <property type="match status" value="2"/>
</dbReference>
<dbReference type="PATRIC" id="fig|1432562.3.peg.1131"/>
<dbReference type="Gene3D" id="1.10.1790.10">
    <property type="entry name" value="PRD domain"/>
    <property type="match status" value="2"/>
</dbReference>
<dbReference type="SUPFAM" id="SSF55804">
    <property type="entry name" value="Phoshotransferase/anion transport protein"/>
    <property type="match status" value="1"/>
</dbReference>
<evidence type="ECO:0000256" key="4">
    <source>
        <dbReference type="ARBA" id="ARBA00023163"/>
    </source>
</evidence>
<dbReference type="OrthoDB" id="9776005at2"/>
<dbReference type="InterPro" id="IPR013196">
    <property type="entry name" value="HTH_11"/>
</dbReference>
<dbReference type="SUPFAM" id="SSF52794">
    <property type="entry name" value="PTS system IIB component-like"/>
    <property type="match status" value="1"/>
</dbReference>
<accession>A0A0M2SN61</accession>
<dbReference type="SUPFAM" id="SSF63520">
    <property type="entry name" value="PTS-regulatory domain, PRD"/>
    <property type="match status" value="2"/>
</dbReference>
<dbReference type="PROSITE" id="PS51372">
    <property type="entry name" value="PRD_2"/>
    <property type="match status" value="2"/>
</dbReference>
<dbReference type="EMBL" id="LAYZ01000002">
    <property type="protein sequence ID" value="KKK35116.1"/>
    <property type="molecule type" value="Genomic_DNA"/>
</dbReference>
<dbReference type="InterPro" id="IPR036095">
    <property type="entry name" value="PTS_EIIB-like_sf"/>
</dbReference>
<dbReference type="InterPro" id="IPR011608">
    <property type="entry name" value="PRD"/>
</dbReference>
<feature type="domain" description="PTS EIIB type-2" evidence="5">
    <location>
        <begin position="407"/>
        <end position="494"/>
    </location>
</feature>